<proteinExistence type="predicted"/>
<sequence length="127" mass="12997">MPRPRSMGATPHGHRALPCVGYRWRQNLVASSSPEAHAFPRVDPPWELGRLHLLSAHAPSALGLLPPCLSLAGPPSPSSASVVESSPSCLAQAPSPTAADPSCGEPPPPPLLVGSSVFASCTSPSPN</sequence>
<dbReference type="AlphaFoldDB" id="A0AAQ3WZ47"/>
<evidence type="ECO:0000313" key="3">
    <source>
        <dbReference type="Proteomes" id="UP001341281"/>
    </source>
</evidence>
<dbReference type="EMBL" id="CP144750">
    <property type="protein sequence ID" value="WVZ78921.1"/>
    <property type="molecule type" value="Genomic_DNA"/>
</dbReference>
<reference evidence="2 3" key="1">
    <citation type="submission" date="2024-02" db="EMBL/GenBank/DDBJ databases">
        <title>High-quality chromosome-scale genome assembly of Pensacola bahiagrass (Paspalum notatum Flugge var. saurae).</title>
        <authorList>
            <person name="Vega J.M."/>
            <person name="Podio M."/>
            <person name="Orjuela J."/>
            <person name="Siena L.A."/>
            <person name="Pessino S.C."/>
            <person name="Combes M.C."/>
            <person name="Mariac C."/>
            <person name="Albertini E."/>
            <person name="Pupilli F."/>
            <person name="Ortiz J.P.A."/>
            <person name="Leblanc O."/>
        </authorList>
    </citation>
    <scope>NUCLEOTIDE SEQUENCE [LARGE SCALE GENOMIC DNA]</scope>
    <source>
        <strain evidence="2">R1</strain>
        <tissue evidence="2">Leaf</tissue>
    </source>
</reference>
<organism evidence="2 3">
    <name type="scientific">Paspalum notatum var. saurae</name>
    <dbReference type="NCBI Taxonomy" id="547442"/>
    <lineage>
        <taxon>Eukaryota</taxon>
        <taxon>Viridiplantae</taxon>
        <taxon>Streptophyta</taxon>
        <taxon>Embryophyta</taxon>
        <taxon>Tracheophyta</taxon>
        <taxon>Spermatophyta</taxon>
        <taxon>Magnoliopsida</taxon>
        <taxon>Liliopsida</taxon>
        <taxon>Poales</taxon>
        <taxon>Poaceae</taxon>
        <taxon>PACMAD clade</taxon>
        <taxon>Panicoideae</taxon>
        <taxon>Andropogonodae</taxon>
        <taxon>Paspaleae</taxon>
        <taxon>Paspalinae</taxon>
        <taxon>Paspalum</taxon>
    </lineage>
</organism>
<feature type="compositionally biased region" description="Polar residues" evidence="1">
    <location>
        <begin position="117"/>
        <end position="127"/>
    </location>
</feature>
<accession>A0AAQ3WZ47</accession>
<protein>
    <submittedName>
        <fullName evidence="2">Uncharacterized protein</fullName>
    </submittedName>
</protein>
<dbReference type="Proteomes" id="UP001341281">
    <property type="component" value="Chromosome 06"/>
</dbReference>
<feature type="compositionally biased region" description="Low complexity" evidence="1">
    <location>
        <begin position="73"/>
        <end position="90"/>
    </location>
</feature>
<feature type="region of interest" description="Disordered" evidence="1">
    <location>
        <begin position="73"/>
        <end position="127"/>
    </location>
</feature>
<name>A0AAQ3WZ47_PASNO</name>
<evidence type="ECO:0000256" key="1">
    <source>
        <dbReference type="SAM" id="MobiDB-lite"/>
    </source>
</evidence>
<keyword evidence="3" id="KW-1185">Reference proteome</keyword>
<evidence type="ECO:0000313" key="2">
    <source>
        <dbReference type="EMBL" id="WVZ78921.1"/>
    </source>
</evidence>
<gene>
    <name evidence="2" type="ORF">U9M48_026562</name>
</gene>